<dbReference type="SUPFAM" id="SSF53187">
    <property type="entry name" value="Zn-dependent exopeptidases"/>
    <property type="match status" value="1"/>
</dbReference>
<dbReference type="PANTHER" id="PTHR30404:SF0">
    <property type="entry name" value="N-ACETYLMURAMOYL-L-ALANINE AMIDASE AMIC"/>
    <property type="match status" value="1"/>
</dbReference>
<evidence type="ECO:0000313" key="3">
    <source>
        <dbReference type="EMBL" id="MBI5170974.1"/>
    </source>
</evidence>
<dbReference type="GO" id="GO:0030288">
    <property type="term" value="C:outer membrane-bounded periplasmic space"/>
    <property type="evidence" value="ECO:0007669"/>
    <property type="project" value="TreeGrafter"/>
</dbReference>
<dbReference type="InterPro" id="IPR002508">
    <property type="entry name" value="MurNAc-LAA_cat"/>
</dbReference>
<dbReference type="AlphaFoldDB" id="A0A933SEL6"/>
<gene>
    <name evidence="3" type="ORF">HZA61_15925</name>
</gene>
<protein>
    <submittedName>
        <fullName evidence="3">N-acetylmuramoyl-L-alanine amidase</fullName>
    </submittedName>
</protein>
<dbReference type="SUPFAM" id="SSF55383">
    <property type="entry name" value="Copper amine oxidase, domain N"/>
    <property type="match status" value="1"/>
</dbReference>
<feature type="non-terminal residue" evidence="3">
    <location>
        <position position="1"/>
    </location>
</feature>
<dbReference type="InterPro" id="IPR036582">
    <property type="entry name" value="Mao_N_sf"/>
</dbReference>
<dbReference type="Pfam" id="PF01520">
    <property type="entry name" value="Amidase_3"/>
    <property type="match status" value="1"/>
</dbReference>
<dbReference type="InterPro" id="IPR050695">
    <property type="entry name" value="N-acetylmuramoyl_amidase_3"/>
</dbReference>
<name>A0A933SEL6_UNCEI</name>
<sequence length="444" mass="46466">APRQVGAPAARPVAGPLSAPIRQIEGTSYVGANDLARLLDGAKYWRADVRKLVIRANGHRITFTADNPIVLLDDRTLRLSAPVRSLGGELQVPVEFVPLLPRDSSQSSPGRLVVDANGARVRMVPPGGYVGSPRVTVEGGETRVVLSGEGAAAAAVVGRDRAHLRVRLPGVFAGELPDSLDPAALVTSIRRVGAPDALTFELAVSGEALGWRLDTQPGRATLVLARAGADLQAFAPESPAGPRPMRVVVLDPGHGGADAGVQAEGAVEKDLALALARKVAVELERRGVRAVLTRTDDRTLATSARAEIANRARADVVLSLHFDGFQSPRARGAIAYCPSASFAASPGEPVSGLTPWRDVATRHAAQARALAEALATSFENAAQGPARVRERLTQPLLGVNAPGVTLECATLTHAQDRARVTSESGLQALASAITDGLLAWQRHE</sequence>
<dbReference type="PANTHER" id="PTHR30404">
    <property type="entry name" value="N-ACETYLMURAMOYL-L-ALANINE AMIDASE"/>
    <property type="match status" value="1"/>
</dbReference>
<dbReference type="CDD" id="cd02696">
    <property type="entry name" value="MurNAc-LAA"/>
    <property type="match status" value="1"/>
</dbReference>
<dbReference type="GO" id="GO:0009253">
    <property type="term" value="P:peptidoglycan catabolic process"/>
    <property type="evidence" value="ECO:0007669"/>
    <property type="project" value="InterPro"/>
</dbReference>
<dbReference type="Proteomes" id="UP000696931">
    <property type="component" value="Unassembled WGS sequence"/>
</dbReference>
<feature type="domain" description="MurNAc-LAA" evidence="2">
    <location>
        <begin position="306"/>
        <end position="438"/>
    </location>
</feature>
<evidence type="ECO:0000259" key="2">
    <source>
        <dbReference type="SMART" id="SM00646"/>
    </source>
</evidence>
<evidence type="ECO:0000256" key="1">
    <source>
        <dbReference type="ARBA" id="ARBA00022801"/>
    </source>
</evidence>
<dbReference type="SMART" id="SM00646">
    <property type="entry name" value="Ami_3"/>
    <property type="match status" value="1"/>
</dbReference>
<keyword evidence="1" id="KW-0378">Hydrolase</keyword>
<reference evidence="3" key="1">
    <citation type="submission" date="2020-07" db="EMBL/GenBank/DDBJ databases">
        <title>Huge and variable diversity of episymbiotic CPR bacteria and DPANN archaea in groundwater ecosystems.</title>
        <authorList>
            <person name="He C.Y."/>
            <person name="Keren R."/>
            <person name="Whittaker M."/>
            <person name="Farag I.F."/>
            <person name="Doudna J."/>
            <person name="Cate J.H.D."/>
            <person name="Banfield J.F."/>
        </authorList>
    </citation>
    <scope>NUCLEOTIDE SEQUENCE</scope>
    <source>
        <strain evidence="3">NC_groundwater_1813_Pr3_B-0.1um_71_17</strain>
    </source>
</reference>
<dbReference type="Gene3D" id="3.40.630.40">
    <property type="entry name" value="Zn-dependent exopeptidases"/>
    <property type="match status" value="1"/>
</dbReference>
<dbReference type="GO" id="GO:0008745">
    <property type="term" value="F:N-acetylmuramoyl-L-alanine amidase activity"/>
    <property type="evidence" value="ECO:0007669"/>
    <property type="project" value="InterPro"/>
</dbReference>
<organism evidence="3 4">
    <name type="scientific">Eiseniibacteriota bacterium</name>
    <dbReference type="NCBI Taxonomy" id="2212470"/>
    <lineage>
        <taxon>Bacteria</taxon>
        <taxon>Candidatus Eiseniibacteriota</taxon>
    </lineage>
</organism>
<evidence type="ECO:0000313" key="4">
    <source>
        <dbReference type="Proteomes" id="UP000696931"/>
    </source>
</evidence>
<accession>A0A933SEL6</accession>
<proteinExistence type="predicted"/>
<dbReference type="EMBL" id="JACRIW010000113">
    <property type="protein sequence ID" value="MBI5170974.1"/>
    <property type="molecule type" value="Genomic_DNA"/>
</dbReference>
<comment type="caution">
    <text evidence="3">The sequence shown here is derived from an EMBL/GenBank/DDBJ whole genome shotgun (WGS) entry which is preliminary data.</text>
</comment>